<keyword evidence="1" id="KW-0812">Transmembrane</keyword>
<evidence type="ECO:0000313" key="3">
    <source>
        <dbReference type="Proteomes" id="UP000179076"/>
    </source>
</evidence>
<evidence type="ECO:0000313" key="2">
    <source>
        <dbReference type="EMBL" id="OGI66492.1"/>
    </source>
</evidence>
<dbReference type="InterPro" id="IPR019201">
    <property type="entry name" value="DUF2065"/>
</dbReference>
<sequence length="62" mass="6810">MWHDFAAALALVLVLEGLLPFASPGAIRRTLETINQLSDNQLRASGLASMLLGLLLLYFINR</sequence>
<name>A0A1F6VA52_9PROT</name>
<dbReference type="Proteomes" id="UP000179076">
    <property type="component" value="Unassembled WGS sequence"/>
</dbReference>
<feature type="transmembrane region" description="Helical" evidence="1">
    <location>
        <begin position="44"/>
        <end position="60"/>
    </location>
</feature>
<keyword evidence="1" id="KW-0472">Membrane</keyword>
<gene>
    <name evidence="2" type="ORF">A2W18_00555</name>
</gene>
<dbReference type="PANTHER" id="PTHR38602">
    <property type="entry name" value="INNER MEMBRANE PROTEIN-RELATED"/>
    <property type="match status" value="1"/>
</dbReference>
<protein>
    <recommendedName>
        <fullName evidence="4">DUF2065 domain-containing protein</fullName>
    </recommendedName>
</protein>
<keyword evidence="1" id="KW-1133">Transmembrane helix</keyword>
<dbReference type="AlphaFoldDB" id="A0A1F6VA52"/>
<accession>A0A1F6VA52</accession>
<comment type="caution">
    <text evidence="2">The sequence shown here is derived from an EMBL/GenBank/DDBJ whole genome shotgun (WGS) entry which is preliminary data.</text>
</comment>
<reference evidence="2 3" key="1">
    <citation type="journal article" date="2016" name="Nat. Commun.">
        <title>Thousands of microbial genomes shed light on interconnected biogeochemical processes in an aquifer system.</title>
        <authorList>
            <person name="Anantharaman K."/>
            <person name="Brown C.T."/>
            <person name="Hug L.A."/>
            <person name="Sharon I."/>
            <person name="Castelle C.J."/>
            <person name="Probst A.J."/>
            <person name="Thomas B.C."/>
            <person name="Singh A."/>
            <person name="Wilkins M.J."/>
            <person name="Karaoz U."/>
            <person name="Brodie E.L."/>
            <person name="Williams K.H."/>
            <person name="Hubbard S.S."/>
            <person name="Banfield J.F."/>
        </authorList>
    </citation>
    <scope>NUCLEOTIDE SEQUENCE [LARGE SCALE GENOMIC DNA]</scope>
</reference>
<dbReference type="PANTHER" id="PTHR38602:SF1">
    <property type="entry name" value="INNER MEMBRANE PROTEIN"/>
    <property type="match status" value="1"/>
</dbReference>
<proteinExistence type="predicted"/>
<organism evidence="2 3">
    <name type="scientific">Candidatus Muproteobacteria bacterium RBG_16_60_9</name>
    <dbReference type="NCBI Taxonomy" id="1817755"/>
    <lineage>
        <taxon>Bacteria</taxon>
        <taxon>Pseudomonadati</taxon>
        <taxon>Pseudomonadota</taxon>
        <taxon>Candidatus Muproteobacteria</taxon>
    </lineage>
</organism>
<dbReference type="EMBL" id="MFSP01000086">
    <property type="protein sequence ID" value="OGI66492.1"/>
    <property type="molecule type" value="Genomic_DNA"/>
</dbReference>
<evidence type="ECO:0000256" key="1">
    <source>
        <dbReference type="SAM" id="Phobius"/>
    </source>
</evidence>
<dbReference type="Pfam" id="PF09838">
    <property type="entry name" value="DUF2065"/>
    <property type="match status" value="1"/>
</dbReference>
<evidence type="ECO:0008006" key="4">
    <source>
        <dbReference type="Google" id="ProtNLM"/>
    </source>
</evidence>